<feature type="transmembrane region" description="Helical" evidence="7">
    <location>
        <begin position="203"/>
        <end position="221"/>
    </location>
</feature>
<feature type="transmembrane region" description="Helical" evidence="7">
    <location>
        <begin position="299"/>
        <end position="320"/>
    </location>
</feature>
<dbReference type="GO" id="GO:0015297">
    <property type="term" value="F:antiporter activity"/>
    <property type="evidence" value="ECO:0007669"/>
    <property type="project" value="InterPro"/>
</dbReference>
<evidence type="ECO:0000256" key="5">
    <source>
        <dbReference type="ARBA" id="ARBA00023136"/>
    </source>
</evidence>
<accession>A0A2Y9FXU9</accession>
<dbReference type="OrthoDB" id="423807at2759"/>
<dbReference type="GeneID" id="101353664"/>
<name>A0A2Y9FXU9_TRIMA</name>
<keyword evidence="3 7" id="KW-0812">Transmembrane</keyword>
<feature type="domain" description="Cation/H+ exchanger transmembrane" evidence="8">
    <location>
        <begin position="128"/>
        <end position="501"/>
    </location>
</feature>
<evidence type="ECO:0000256" key="4">
    <source>
        <dbReference type="ARBA" id="ARBA00022989"/>
    </source>
</evidence>
<keyword evidence="5 7" id="KW-0472">Membrane</keyword>
<dbReference type="AlphaFoldDB" id="A0A2Y9FXU9"/>
<evidence type="ECO:0000256" key="1">
    <source>
        <dbReference type="ARBA" id="ARBA00004141"/>
    </source>
</evidence>
<feature type="transmembrane region" description="Helical" evidence="7">
    <location>
        <begin position="485"/>
        <end position="506"/>
    </location>
</feature>
<dbReference type="RefSeq" id="XP_012412079.1">
    <property type="nucleotide sequence ID" value="XM_012556625.2"/>
</dbReference>
<feature type="transmembrane region" description="Helical" evidence="7">
    <location>
        <begin position="136"/>
        <end position="153"/>
    </location>
</feature>
<dbReference type="InParanoid" id="A0A2Y9FXU9"/>
<organism evidence="9 10">
    <name type="scientific">Trichechus manatus latirostris</name>
    <name type="common">Florida manatee</name>
    <dbReference type="NCBI Taxonomy" id="127582"/>
    <lineage>
        <taxon>Eukaryota</taxon>
        <taxon>Metazoa</taxon>
        <taxon>Chordata</taxon>
        <taxon>Craniata</taxon>
        <taxon>Vertebrata</taxon>
        <taxon>Euteleostomi</taxon>
        <taxon>Mammalia</taxon>
        <taxon>Eutheria</taxon>
        <taxon>Afrotheria</taxon>
        <taxon>Sirenia</taxon>
        <taxon>Trichechidae</taxon>
        <taxon>Trichechus</taxon>
    </lineage>
</organism>
<keyword evidence="4 7" id="KW-1133">Transmembrane helix</keyword>
<feature type="region of interest" description="Disordered" evidence="6">
    <location>
        <begin position="1"/>
        <end position="68"/>
    </location>
</feature>
<proteinExistence type="inferred from homology"/>
<dbReference type="PANTHER" id="PTHR31102:SF14">
    <property type="entry name" value="SODIUM_HYDROGEN EXCHANGER 9B2"/>
    <property type="match status" value="1"/>
</dbReference>
<dbReference type="GO" id="GO:0016020">
    <property type="term" value="C:membrane"/>
    <property type="evidence" value="ECO:0007669"/>
    <property type="project" value="UniProtKB-SubCell"/>
</dbReference>
<dbReference type="Proteomes" id="UP000248480">
    <property type="component" value="Unplaced"/>
</dbReference>
<dbReference type="PANTHER" id="PTHR31102">
    <property type="match status" value="1"/>
</dbReference>
<keyword evidence="9" id="KW-1185">Reference proteome</keyword>
<feature type="transmembrane region" description="Helical" evidence="7">
    <location>
        <begin position="89"/>
        <end position="106"/>
    </location>
</feature>
<feature type="transmembrane region" description="Helical" evidence="7">
    <location>
        <begin position="332"/>
        <end position="349"/>
    </location>
</feature>
<feature type="transmembrane region" description="Helical" evidence="7">
    <location>
        <begin position="262"/>
        <end position="287"/>
    </location>
</feature>
<evidence type="ECO:0000256" key="6">
    <source>
        <dbReference type="SAM" id="MobiDB-lite"/>
    </source>
</evidence>
<feature type="transmembrane region" description="Helical" evidence="7">
    <location>
        <begin position="410"/>
        <end position="432"/>
    </location>
</feature>
<dbReference type="Pfam" id="PF00999">
    <property type="entry name" value="Na_H_Exchanger"/>
    <property type="match status" value="1"/>
</dbReference>
<evidence type="ECO:0000259" key="8">
    <source>
        <dbReference type="Pfam" id="PF00999"/>
    </source>
</evidence>
<feature type="transmembrane region" description="Helical" evidence="7">
    <location>
        <begin position="227"/>
        <end position="250"/>
    </location>
</feature>
<gene>
    <name evidence="10" type="primary">LOC101353664</name>
</gene>
<comment type="subcellular location">
    <subcellularLocation>
        <location evidence="1">Membrane</location>
        <topology evidence="1">Multi-pass membrane protein</topology>
    </subcellularLocation>
</comment>
<dbReference type="InterPro" id="IPR006153">
    <property type="entry name" value="Cation/H_exchanger_TM"/>
</dbReference>
<dbReference type="InterPro" id="IPR051843">
    <property type="entry name" value="CPA1_transporter"/>
</dbReference>
<feature type="compositionally biased region" description="Basic and acidic residues" evidence="6">
    <location>
        <begin position="1"/>
        <end position="13"/>
    </location>
</feature>
<evidence type="ECO:0000313" key="10">
    <source>
        <dbReference type="RefSeq" id="XP_012412079.1"/>
    </source>
</evidence>
<evidence type="ECO:0000313" key="9">
    <source>
        <dbReference type="Proteomes" id="UP000248480"/>
    </source>
</evidence>
<protein>
    <submittedName>
        <fullName evidence="10">Sodium/hydrogen exchanger 9B2</fullName>
    </submittedName>
</protein>
<evidence type="ECO:0000256" key="7">
    <source>
        <dbReference type="SAM" id="Phobius"/>
    </source>
</evidence>
<dbReference type="KEGG" id="tmu:101353664"/>
<evidence type="ECO:0000256" key="2">
    <source>
        <dbReference type="ARBA" id="ARBA00007367"/>
    </source>
</evidence>
<evidence type="ECO:0000256" key="3">
    <source>
        <dbReference type="ARBA" id="ARBA00022692"/>
    </source>
</evidence>
<sequence>MTDEDKTIERADSEPSTEVSHTKQEEPVMNLRSADGSEPTEESNLLSSSEKRPQETPTESSHVQRLRQRFARRPRGSLVSKIKFATKDFLLWAVVWSVMIGTVLPGVNPSGIIILLFFAFLGDTLFWLIKLTTLPPLPGFLGGTLAGFLIRNIPVISDNVQIEHEWSSSVRSIYLSIILVYAGLQLDSEALKKLKGVCGRLSMGPCLVEACASALLAHFLMGLPWQWGFILGFVLGAASLSVLAPSVLLLEKEGYDVKDVPTFLLDAYSFNAILAITGFNTCLGIAFSTGSTIFNVLKGIWEVVTGVATGSLLGAFIHYFPSSDQRVLDCKRIVLVLGFSVLTVFSSVYFDFPGSRGLCTFVMASLAGIGRTRNKAEVEKIIGFAWFVFKPLVFVLFGAEVSVASLRPETVGLCVATLGVAVLIRILTAFLMLCSAGFNIKEKIFISSAWLPKGTVQVALGSVALDTARSYGDTQLEDYGMDVLTVAFLAILITAPIGHLLISFLGPKLLQKAKHQNKDEEVQGEPSEQV</sequence>
<dbReference type="GO" id="GO:1902600">
    <property type="term" value="P:proton transmembrane transport"/>
    <property type="evidence" value="ECO:0007669"/>
    <property type="project" value="InterPro"/>
</dbReference>
<comment type="similarity">
    <text evidence="2">Belongs to the monovalent cation:proton antiporter 1 (CPA1) transporter (TC 2.A.36) family.</text>
</comment>
<reference evidence="10" key="1">
    <citation type="submission" date="2025-08" db="UniProtKB">
        <authorList>
            <consortium name="RefSeq"/>
        </authorList>
    </citation>
    <scope>IDENTIFICATION</scope>
</reference>
<feature type="transmembrane region" description="Helical" evidence="7">
    <location>
        <begin position="384"/>
        <end position="404"/>
    </location>
</feature>